<proteinExistence type="predicted"/>
<dbReference type="AlphaFoldDB" id="L8P608"/>
<feature type="region of interest" description="Disordered" evidence="1">
    <location>
        <begin position="356"/>
        <end position="586"/>
    </location>
</feature>
<dbReference type="PATRIC" id="fig|1160705.3.peg.8230"/>
<feature type="region of interest" description="Disordered" evidence="1">
    <location>
        <begin position="1"/>
        <end position="132"/>
    </location>
</feature>
<comment type="caution">
    <text evidence="2">The sequence shown here is derived from an EMBL/GenBank/DDBJ whole genome shotgun (WGS) entry which is preliminary data.</text>
</comment>
<feature type="compositionally biased region" description="Gly residues" evidence="1">
    <location>
        <begin position="459"/>
        <end position="469"/>
    </location>
</feature>
<feature type="compositionally biased region" description="Basic residues" evidence="1">
    <location>
        <begin position="216"/>
        <end position="226"/>
    </location>
</feature>
<feature type="compositionally biased region" description="Low complexity" evidence="1">
    <location>
        <begin position="31"/>
        <end position="44"/>
    </location>
</feature>
<gene>
    <name evidence="2" type="ORF">STVIR_8329</name>
</gene>
<evidence type="ECO:0000313" key="3">
    <source>
        <dbReference type="Proteomes" id="UP000011205"/>
    </source>
</evidence>
<feature type="region of interest" description="Disordered" evidence="1">
    <location>
        <begin position="147"/>
        <end position="185"/>
    </location>
</feature>
<feature type="compositionally biased region" description="Polar residues" evidence="1">
    <location>
        <begin position="568"/>
        <end position="577"/>
    </location>
</feature>
<name>L8P608_STRVR</name>
<dbReference type="Proteomes" id="UP000011205">
    <property type="component" value="Unassembled WGS sequence"/>
</dbReference>
<protein>
    <submittedName>
        <fullName evidence="2">Uncharacterized protein</fullName>
    </submittedName>
</protein>
<evidence type="ECO:0000256" key="1">
    <source>
        <dbReference type="SAM" id="MobiDB-lite"/>
    </source>
</evidence>
<feature type="compositionally biased region" description="Basic and acidic residues" evidence="1">
    <location>
        <begin position="155"/>
        <end position="165"/>
    </location>
</feature>
<organism evidence="2 3">
    <name type="scientific">Streptomyces viridochromogenes Tue57</name>
    <dbReference type="NCBI Taxonomy" id="1160705"/>
    <lineage>
        <taxon>Bacteria</taxon>
        <taxon>Bacillati</taxon>
        <taxon>Actinomycetota</taxon>
        <taxon>Actinomycetes</taxon>
        <taxon>Kitasatosporales</taxon>
        <taxon>Streptomycetaceae</taxon>
        <taxon>Streptomyces</taxon>
    </lineage>
</organism>
<feature type="compositionally biased region" description="Basic and acidic residues" evidence="1">
    <location>
        <begin position="246"/>
        <end position="257"/>
    </location>
</feature>
<reference evidence="2 3" key="1">
    <citation type="journal article" date="2013" name="Genome Announc.">
        <title>Draft Genome Sequence of Streptomyces viridochromogenes Strain Tu57, Producer of Avilamycin.</title>
        <authorList>
            <person name="Gruning B.A."/>
            <person name="Erxleben A."/>
            <person name="Hahnlein A."/>
            <person name="Gunther S."/>
        </authorList>
    </citation>
    <scope>NUCLEOTIDE SEQUENCE [LARGE SCALE GENOMIC DNA]</scope>
    <source>
        <strain evidence="2 3">Tue57</strain>
    </source>
</reference>
<accession>L8P608</accession>
<feature type="region of interest" description="Disordered" evidence="1">
    <location>
        <begin position="211"/>
        <end position="265"/>
    </location>
</feature>
<dbReference type="EMBL" id="AMLP01000267">
    <property type="protein sequence ID" value="ELS50737.1"/>
    <property type="molecule type" value="Genomic_DNA"/>
</dbReference>
<feature type="compositionally biased region" description="Basic and acidic residues" evidence="1">
    <location>
        <begin position="412"/>
        <end position="436"/>
    </location>
</feature>
<sequence length="586" mass="62314">MPLVELPPHGGEGLAVGAPEARQPGPGGLAAGRPGAAAPGRPQPSRWQPGGWRLSRQQPAGQRGGLVGLHGEVRRPPRGMLGVVGQLGQPSGSRGPGLGAGGLVEELRQPFQHESTGPRQARGTAQPGEGRAQLPVVQNEFELRAFSLRGPPGLPERHHAGEGVRPEQQPAQRPGIGTPGSEVGGLGALVHRAEQRNEFGERAEEMMAGLMDEGGRHRRRVHRKGHGDRARRVGNRGADGTQLARTVDRHDRADHTRHQAVGRGLLPPQQRLALGEQRMPALQRPGSECDRVAQGAEVAEGAEMVEGHGSRAVRTAVAAGAGQRMPAVRGPGQILRQPHRTLVTEDRCAAGAVFQRHDRPAAAAHRVGHPQRRQPDAPAICRNAYRRAHTGADGGGSGQRREQRGLRPHGSLRADRRRSVTEPAQKRERPGTDGRIPENGFDGQGIAALRPGEQFPRRGGAGGRRGGLPPGLLRAVQPGQDRREREQQTAALGRPQQRQIRVVQLSRGHRGEGPQRQMEPLSPAQLSRDAPGGAKGAVPHMAAIPLSHRGMAEVASPPSRPTSAVGRRSTSARSAKGTSDRSTRSD</sequence>
<evidence type="ECO:0000313" key="2">
    <source>
        <dbReference type="EMBL" id="ELS50737.1"/>
    </source>
</evidence>